<evidence type="ECO:0000256" key="3">
    <source>
        <dbReference type="ARBA" id="ARBA00022691"/>
    </source>
</evidence>
<evidence type="ECO:0000256" key="2">
    <source>
        <dbReference type="ARBA" id="ARBA00022679"/>
    </source>
</evidence>
<reference evidence="6 7" key="1">
    <citation type="journal article" date="2015" name="Nature">
        <title>rRNA introns, odd ribosomes, and small enigmatic genomes across a large radiation of phyla.</title>
        <authorList>
            <person name="Brown C.T."/>
            <person name="Hug L.A."/>
            <person name="Thomas B.C."/>
            <person name="Sharon I."/>
            <person name="Castelle C.J."/>
            <person name="Singh A."/>
            <person name="Wilkins M.J."/>
            <person name="Williams K.H."/>
            <person name="Banfield J.F."/>
        </authorList>
    </citation>
    <scope>NUCLEOTIDE SEQUENCE [LARGE SCALE GENOMIC DNA]</scope>
</reference>
<dbReference type="InterPro" id="IPR029063">
    <property type="entry name" value="SAM-dependent_MTases_sf"/>
</dbReference>
<dbReference type="InterPro" id="IPR025714">
    <property type="entry name" value="Methyltranfer_dom"/>
</dbReference>
<proteinExistence type="predicted"/>
<sequence>MLTLLFLFLIAIGLLLCIFFLLQWLYWQLYPLVHGGGPYVPSSMETVERMITMAEIQSSDIVCDLGSGDGRIIFHAVKQIGCRGIGYEIDPRLIRQSKEKAKELGLELQTRFEQKNFWHANISDVTVVLLFQLPRTMKRLETKLFHELPSGSRIVSNYFRFPHWKETKTDGKIHLYRK</sequence>
<evidence type="ECO:0000259" key="5">
    <source>
        <dbReference type="Pfam" id="PF13847"/>
    </source>
</evidence>
<dbReference type="AlphaFoldDB" id="A0A0G0UF07"/>
<gene>
    <name evidence="6" type="ORF">UU35_C0002G0015</name>
</gene>
<feature type="domain" description="Methyltransferase" evidence="5">
    <location>
        <begin position="58"/>
        <end position="121"/>
    </location>
</feature>
<protein>
    <submittedName>
        <fullName evidence="6">Histone methylation DOT1 family protein</fullName>
    </submittedName>
</protein>
<evidence type="ECO:0000313" key="6">
    <source>
        <dbReference type="EMBL" id="KKR87514.1"/>
    </source>
</evidence>
<evidence type="ECO:0000256" key="4">
    <source>
        <dbReference type="SAM" id="Phobius"/>
    </source>
</evidence>
<comment type="caution">
    <text evidence="6">The sequence shown here is derived from an EMBL/GenBank/DDBJ whole genome shotgun (WGS) entry which is preliminary data.</text>
</comment>
<keyword evidence="4" id="KW-1133">Transmembrane helix</keyword>
<dbReference type="Gene3D" id="3.40.50.150">
    <property type="entry name" value="Vaccinia Virus protein VP39"/>
    <property type="match status" value="1"/>
</dbReference>
<dbReference type="EMBL" id="LCAH01000002">
    <property type="protein sequence ID" value="KKR87514.1"/>
    <property type="molecule type" value="Genomic_DNA"/>
</dbReference>
<keyword evidence="4" id="KW-0812">Transmembrane</keyword>
<dbReference type="Pfam" id="PF13847">
    <property type="entry name" value="Methyltransf_31"/>
    <property type="match status" value="1"/>
</dbReference>
<dbReference type="GO" id="GO:0032259">
    <property type="term" value="P:methylation"/>
    <property type="evidence" value="ECO:0007669"/>
    <property type="project" value="UniProtKB-KW"/>
</dbReference>
<organism evidence="6 7">
    <name type="scientific">Candidatus Uhrbacteria bacterium GW2011_GWC2_41_11</name>
    <dbReference type="NCBI Taxonomy" id="1618985"/>
    <lineage>
        <taxon>Bacteria</taxon>
        <taxon>Candidatus Uhriibacteriota</taxon>
    </lineage>
</organism>
<feature type="transmembrane region" description="Helical" evidence="4">
    <location>
        <begin position="6"/>
        <end position="27"/>
    </location>
</feature>
<keyword evidence="1" id="KW-0489">Methyltransferase</keyword>
<evidence type="ECO:0000256" key="1">
    <source>
        <dbReference type="ARBA" id="ARBA00022603"/>
    </source>
</evidence>
<dbReference type="CDD" id="cd02440">
    <property type="entry name" value="AdoMet_MTases"/>
    <property type="match status" value="1"/>
</dbReference>
<dbReference type="PANTHER" id="PTHR13610">
    <property type="entry name" value="METHYLTRANSFERASE DOMAIN-CONTAINING PROTEIN"/>
    <property type="match status" value="1"/>
</dbReference>
<keyword evidence="4" id="KW-0472">Membrane</keyword>
<keyword evidence="3" id="KW-0949">S-adenosyl-L-methionine</keyword>
<name>A0A0G0UF07_9BACT</name>
<dbReference type="GO" id="GO:0016279">
    <property type="term" value="F:protein-lysine N-methyltransferase activity"/>
    <property type="evidence" value="ECO:0007669"/>
    <property type="project" value="InterPro"/>
</dbReference>
<accession>A0A0G0UF07</accession>
<dbReference type="PANTHER" id="PTHR13610:SF9">
    <property type="entry name" value="FI06469P"/>
    <property type="match status" value="1"/>
</dbReference>
<keyword evidence="2" id="KW-0808">Transferase</keyword>
<dbReference type="InterPro" id="IPR026170">
    <property type="entry name" value="FAM173A/B"/>
</dbReference>
<dbReference type="Proteomes" id="UP000034616">
    <property type="component" value="Unassembled WGS sequence"/>
</dbReference>
<evidence type="ECO:0000313" key="7">
    <source>
        <dbReference type="Proteomes" id="UP000034616"/>
    </source>
</evidence>
<dbReference type="SUPFAM" id="SSF53335">
    <property type="entry name" value="S-adenosyl-L-methionine-dependent methyltransferases"/>
    <property type="match status" value="1"/>
</dbReference>